<dbReference type="Pfam" id="PF13783">
    <property type="entry name" value="DUF4177"/>
    <property type="match status" value="1"/>
</dbReference>
<dbReference type="RefSeq" id="WP_338004802.1">
    <property type="nucleotide sequence ID" value="NZ_JAOPKA010000011.1"/>
</dbReference>
<sequence>MSDSIRFSWEYKVVRPDRGPALKEVEDPETTLNECGKHGWELTETIDYVGGGTKYLVFKRRRGVTNE</sequence>
<dbReference type="InterPro" id="IPR025234">
    <property type="entry name" value="YjzH-like"/>
</dbReference>
<keyword evidence="3" id="KW-1185">Reference proteome</keyword>
<dbReference type="EMBL" id="JAOPKA010000011">
    <property type="protein sequence ID" value="MCU4742904.1"/>
    <property type="molecule type" value="Genomic_DNA"/>
</dbReference>
<proteinExistence type="predicted"/>
<evidence type="ECO:0000313" key="3">
    <source>
        <dbReference type="Proteomes" id="UP001320972"/>
    </source>
</evidence>
<evidence type="ECO:0000313" key="4">
    <source>
        <dbReference type="Proteomes" id="UP001321018"/>
    </source>
</evidence>
<organism evidence="1 4">
    <name type="scientific">Natronoglomus mannanivorans</name>
    <dbReference type="NCBI Taxonomy" id="2979990"/>
    <lineage>
        <taxon>Archaea</taxon>
        <taxon>Methanobacteriati</taxon>
        <taxon>Methanobacteriota</taxon>
        <taxon>Stenosarchaea group</taxon>
        <taxon>Halobacteria</taxon>
        <taxon>Halobacteriales</taxon>
        <taxon>Natrialbaceae</taxon>
        <taxon>Natronoglomus</taxon>
    </lineage>
</organism>
<evidence type="ECO:0000313" key="1">
    <source>
        <dbReference type="EMBL" id="MCU4742904.1"/>
    </source>
</evidence>
<evidence type="ECO:0000313" key="2">
    <source>
        <dbReference type="EMBL" id="MCU4974767.1"/>
    </source>
</evidence>
<gene>
    <name evidence="2" type="ORF">OB955_18770</name>
    <name evidence="1" type="ORF">OB960_16070</name>
</gene>
<dbReference type="Proteomes" id="UP001321018">
    <property type="component" value="Unassembled WGS sequence"/>
</dbReference>
<accession>A0AAP2Z2G4</accession>
<comment type="caution">
    <text evidence="1">The sequence shown here is derived from an EMBL/GenBank/DDBJ whole genome shotgun (WGS) entry which is preliminary data.</text>
</comment>
<reference evidence="1 3" key="1">
    <citation type="submission" date="2022-09" db="EMBL/GenBank/DDBJ databases">
        <title>Enrichment on poylsaccharides allowed isolation of novel metabolic and taxonomic groups of Haloarchaea.</title>
        <authorList>
            <person name="Sorokin D.Y."/>
            <person name="Elcheninov A.G."/>
            <person name="Khizhniak T.V."/>
            <person name="Kolganova T.V."/>
            <person name="Kublanov I.V."/>
        </authorList>
    </citation>
    <scope>NUCLEOTIDE SEQUENCE</scope>
    <source>
        <strain evidence="2 3">AArc-m2/3/4</strain>
        <strain evidence="1">AArc-xg1-1</strain>
    </source>
</reference>
<dbReference type="AlphaFoldDB" id="A0AAP2Z2G4"/>
<dbReference type="EMBL" id="JAOPKB010000013">
    <property type="protein sequence ID" value="MCU4974767.1"/>
    <property type="molecule type" value="Genomic_DNA"/>
</dbReference>
<protein>
    <submittedName>
        <fullName evidence="1">DUF4177 domain-containing protein</fullName>
    </submittedName>
</protein>
<dbReference type="Proteomes" id="UP001320972">
    <property type="component" value="Unassembled WGS sequence"/>
</dbReference>
<name>A0AAP2Z2G4_9EURY</name>